<keyword evidence="3" id="KW-0547">Nucleotide-binding</keyword>
<comment type="similarity">
    <text evidence="1">Belongs to the ABC transporter superfamily.</text>
</comment>
<evidence type="ECO:0000256" key="2">
    <source>
        <dbReference type="ARBA" id="ARBA00022448"/>
    </source>
</evidence>
<dbReference type="EMBL" id="LXYT01000001">
    <property type="protein sequence ID" value="OLY44710.1"/>
    <property type="molecule type" value="Genomic_DNA"/>
</dbReference>
<dbReference type="InterPro" id="IPR003439">
    <property type="entry name" value="ABC_transporter-like_ATP-bd"/>
</dbReference>
<dbReference type="PROSITE" id="PS00211">
    <property type="entry name" value="ABC_TRANSPORTER_1"/>
    <property type="match status" value="1"/>
</dbReference>
<dbReference type="PANTHER" id="PTHR42781">
    <property type="entry name" value="SPERMIDINE/PUTRESCINE IMPORT ATP-BINDING PROTEIN POTA"/>
    <property type="match status" value="1"/>
</dbReference>
<dbReference type="InterPro" id="IPR017871">
    <property type="entry name" value="ABC_transporter-like_CS"/>
</dbReference>
<comment type="caution">
    <text evidence="6">The sequence shown here is derived from an EMBL/GenBank/DDBJ whole genome shotgun (WGS) entry which is preliminary data.</text>
</comment>
<dbReference type="InterPro" id="IPR003593">
    <property type="entry name" value="AAA+_ATPase"/>
</dbReference>
<reference evidence="6 7" key="1">
    <citation type="submission" date="2016-12" db="EMBL/GenBank/DDBJ databases">
        <title>Comparative genomics of Bartonella apis.</title>
        <authorList>
            <person name="Engel P."/>
        </authorList>
    </citation>
    <scope>NUCLEOTIDE SEQUENCE [LARGE SCALE GENOMIC DNA]</scope>
    <source>
        <strain evidence="6 7">PEB0149</strain>
    </source>
</reference>
<gene>
    <name evidence="6" type="ORF">PEB0149_021860</name>
</gene>
<evidence type="ECO:0000313" key="7">
    <source>
        <dbReference type="Proteomes" id="UP000187344"/>
    </source>
</evidence>
<dbReference type="PROSITE" id="PS50893">
    <property type="entry name" value="ABC_TRANSPORTER_2"/>
    <property type="match status" value="1"/>
</dbReference>
<dbReference type="Gene3D" id="3.40.50.300">
    <property type="entry name" value="P-loop containing nucleotide triphosphate hydrolases"/>
    <property type="match status" value="1"/>
</dbReference>
<evidence type="ECO:0000259" key="5">
    <source>
        <dbReference type="PROSITE" id="PS50893"/>
    </source>
</evidence>
<keyword evidence="7" id="KW-1185">Reference proteome</keyword>
<dbReference type="GO" id="GO:0005524">
    <property type="term" value="F:ATP binding"/>
    <property type="evidence" value="ECO:0007669"/>
    <property type="project" value="UniProtKB-KW"/>
</dbReference>
<dbReference type="PANTHER" id="PTHR42781:SF8">
    <property type="entry name" value="BICARBONATE TRANSPORT ATP-BINDING PROTEIN CMPC"/>
    <property type="match status" value="1"/>
</dbReference>
<dbReference type="InterPro" id="IPR050093">
    <property type="entry name" value="ABC_SmlMolc_Importer"/>
</dbReference>
<dbReference type="Pfam" id="PF00005">
    <property type="entry name" value="ABC_tran"/>
    <property type="match status" value="1"/>
</dbReference>
<dbReference type="Proteomes" id="UP000187344">
    <property type="component" value="Unassembled WGS sequence"/>
</dbReference>
<evidence type="ECO:0000313" key="6">
    <source>
        <dbReference type="EMBL" id="OLY44710.1"/>
    </source>
</evidence>
<feature type="domain" description="ABC transporter" evidence="5">
    <location>
        <begin position="3"/>
        <end position="223"/>
    </location>
</feature>
<accession>A0A1R0FCM0</accession>
<protein>
    <submittedName>
        <fullName evidence="6">NitT/TauT family transport system ATP-binding protein</fullName>
    </submittedName>
</protein>
<proteinExistence type="inferred from homology"/>
<dbReference type="OrthoDB" id="9802264at2"/>
<sequence length="243" mass="27383">MKIEMQDIAFSYLGRRILENVNIRVNDHETLVILGASGAGKTTILQIAAGLLTPIKGEIRKTYRQQAIVFQEPRLLPWKTTYENIAYGLMNSHRPSGKKDFISDCAKKVGLKITDLEKYPAALSGGMRQRAAVARALAVNPDIIFFDEPFSAVDIGLRRNLQDIVIEEAKGQGFSSLFVTHDLHEALRIAHRLLLVGGDPATIVAERHVEGEPGKRSEREIFDMSEQFAKDRDFYDLLYRDRD</sequence>
<dbReference type="GO" id="GO:0016887">
    <property type="term" value="F:ATP hydrolysis activity"/>
    <property type="evidence" value="ECO:0007669"/>
    <property type="project" value="InterPro"/>
</dbReference>
<evidence type="ECO:0000256" key="4">
    <source>
        <dbReference type="ARBA" id="ARBA00022840"/>
    </source>
</evidence>
<dbReference type="SUPFAM" id="SSF52540">
    <property type="entry name" value="P-loop containing nucleoside triphosphate hydrolases"/>
    <property type="match status" value="1"/>
</dbReference>
<keyword evidence="4 6" id="KW-0067">ATP-binding</keyword>
<keyword evidence="2" id="KW-0813">Transport</keyword>
<dbReference type="InterPro" id="IPR027417">
    <property type="entry name" value="P-loop_NTPase"/>
</dbReference>
<evidence type="ECO:0000256" key="1">
    <source>
        <dbReference type="ARBA" id="ARBA00005417"/>
    </source>
</evidence>
<name>A0A1R0FCM0_9HYPH</name>
<organism evidence="6 7">
    <name type="scientific">Bartonella apis</name>
    <dbReference type="NCBI Taxonomy" id="1686310"/>
    <lineage>
        <taxon>Bacteria</taxon>
        <taxon>Pseudomonadati</taxon>
        <taxon>Pseudomonadota</taxon>
        <taxon>Alphaproteobacteria</taxon>
        <taxon>Hyphomicrobiales</taxon>
        <taxon>Bartonellaceae</taxon>
        <taxon>Bartonella</taxon>
    </lineage>
</organism>
<dbReference type="RefSeq" id="WP_075869804.1">
    <property type="nucleotide sequence ID" value="NZ_LXYT01000001.1"/>
</dbReference>
<dbReference type="AlphaFoldDB" id="A0A1R0FCM0"/>
<dbReference type="SMART" id="SM00382">
    <property type="entry name" value="AAA"/>
    <property type="match status" value="1"/>
</dbReference>
<evidence type="ECO:0000256" key="3">
    <source>
        <dbReference type="ARBA" id="ARBA00022741"/>
    </source>
</evidence>